<dbReference type="PANTHER" id="PTHR16557:SF2">
    <property type="entry name" value="NUCLEIC ACID DIOXYGENASE ALKBH1"/>
    <property type="match status" value="1"/>
</dbReference>
<dbReference type="OMA" id="FKWHKDS"/>
<keyword evidence="8" id="KW-1185">Reference proteome</keyword>
<evidence type="ECO:0000256" key="4">
    <source>
        <dbReference type="ARBA" id="ARBA00023004"/>
    </source>
</evidence>
<dbReference type="PANTHER" id="PTHR16557">
    <property type="entry name" value="ALKYLATED DNA REPAIR PROTEIN ALKB-RELATED"/>
    <property type="match status" value="1"/>
</dbReference>
<accession>A0A813H9B5</accession>
<reference evidence="7" key="1">
    <citation type="submission" date="2021-02" db="EMBL/GenBank/DDBJ databases">
        <authorList>
            <person name="Dougan E. K."/>
            <person name="Rhodes N."/>
            <person name="Thang M."/>
            <person name="Chan C."/>
        </authorList>
    </citation>
    <scope>NUCLEOTIDE SEQUENCE</scope>
</reference>
<keyword evidence="3" id="KW-0560">Oxidoreductase</keyword>
<evidence type="ECO:0000256" key="3">
    <source>
        <dbReference type="ARBA" id="ARBA00023002"/>
    </source>
</evidence>
<name>A0A813H9B5_POLGL</name>
<dbReference type="GO" id="GO:0035513">
    <property type="term" value="P:oxidative RNA demethylation"/>
    <property type="evidence" value="ECO:0007669"/>
    <property type="project" value="TreeGrafter"/>
</dbReference>
<dbReference type="Pfam" id="PF13532">
    <property type="entry name" value="2OG-FeII_Oxy_2"/>
    <property type="match status" value="1"/>
</dbReference>
<organism evidence="7 8">
    <name type="scientific">Polarella glacialis</name>
    <name type="common">Dinoflagellate</name>
    <dbReference type="NCBI Taxonomy" id="89957"/>
    <lineage>
        <taxon>Eukaryota</taxon>
        <taxon>Sar</taxon>
        <taxon>Alveolata</taxon>
        <taxon>Dinophyceae</taxon>
        <taxon>Suessiales</taxon>
        <taxon>Suessiaceae</taxon>
        <taxon>Polarella</taxon>
    </lineage>
</organism>
<evidence type="ECO:0000256" key="1">
    <source>
        <dbReference type="ARBA" id="ARBA00022723"/>
    </source>
</evidence>
<feature type="domain" description="Fe2OG dioxygenase" evidence="6">
    <location>
        <begin position="142"/>
        <end position="254"/>
    </location>
</feature>
<dbReference type="EMBL" id="CAJNNV010030952">
    <property type="protein sequence ID" value="CAE8634274.1"/>
    <property type="molecule type" value="Genomic_DNA"/>
</dbReference>
<keyword evidence="1 5" id="KW-0479">Metal-binding</keyword>
<dbReference type="GO" id="GO:0008198">
    <property type="term" value="F:ferrous iron binding"/>
    <property type="evidence" value="ECO:0007669"/>
    <property type="project" value="TreeGrafter"/>
</dbReference>
<dbReference type="OrthoDB" id="6614653at2759"/>
<dbReference type="GO" id="GO:0035515">
    <property type="term" value="F:oxidative RNA demethylase activity"/>
    <property type="evidence" value="ECO:0007669"/>
    <property type="project" value="TreeGrafter"/>
</dbReference>
<dbReference type="AlphaFoldDB" id="A0A813H9B5"/>
<evidence type="ECO:0000313" key="8">
    <source>
        <dbReference type="Proteomes" id="UP000654075"/>
    </source>
</evidence>
<dbReference type="InterPro" id="IPR037151">
    <property type="entry name" value="AlkB-like_sf"/>
</dbReference>
<evidence type="ECO:0000256" key="5">
    <source>
        <dbReference type="PIRSR" id="PIRSR604574-2"/>
    </source>
</evidence>
<dbReference type="GO" id="GO:0035516">
    <property type="term" value="F:broad specificity oxidative DNA demethylase activity"/>
    <property type="evidence" value="ECO:0007669"/>
    <property type="project" value="TreeGrafter"/>
</dbReference>
<keyword evidence="2" id="KW-0223">Dioxygenase</keyword>
<dbReference type="Proteomes" id="UP000654075">
    <property type="component" value="Unassembled WGS sequence"/>
</dbReference>
<comment type="caution">
    <text evidence="7">The sequence shown here is derived from an EMBL/GenBank/DDBJ whole genome shotgun (WGS) entry which is preliminary data.</text>
</comment>
<dbReference type="InterPro" id="IPR005123">
    <property type="entry name" value="Oxoglu/Fe-dep_dioxygenase_dom"/>
</dbReference>
<dbReference type="Gene3D" id="2.60.120.590">
    <property type="entry name" value="Alpha-ketoglutarate-dependent dioxygenase AlkB-like"/>
    <property type="match status" value="1"/>
</dbReference>
<dbReference type="InterPro" id="IPR027450">
    <property type="entry name" value="AlkB-like"/>
</dbReference>
<feature type="binding site" evidence="5">
    <location>
        <position position="165"/>
    </location>
    <ligand>
        <name>Fe cation</name>
        <dbReference type="ChEBI" id="CHEBI:24875"/>
        <note>catalytic</note>
    </ligand>
</feature>
<protein>
    <recommendedName>
        <fullName evidence="6">Fe2OG dioxygenase domain-containing protein</fullName>
    </recommendedName>
</protein>
<keyword evidence="4 5" id="KW-0408">Iron</keyword>
<dbReference type="GO" id="GO:0005737">
    <property type="term" value="C:cytoplasm"/>
    <property type="evidence" value="ECO:0007669"/>
    <property type="project" value="TreeGrafter"/>
</dbReference>
<feature type="binding site" evidence="5">
    <location>
        <position position="163"/>
    </location>
    <ligand>
        <name>Fe cation</name>
        <dbReference type="ChEBI" id="CHEBI:24875"/>
        <note>catalytic</note>
    </ligand>
</feature>
<dbReference type="SUPFAM" id="SSF51197">
    <property type="entry name" value="Clavaminate synthase-like"/>
    <property type="match status" value="1"/>
</dbReference>
<dbReference type="InterPro" id="IPR004574">
    <property type="entry name" value="Alkb"/>
</dbReference>
<sequence length="319" mass="34661">MPQAARWGSKVASRVATAVPREEAASATLISGEACAGGWLLDESVRGRELLPGFVHLPRLIPPASQQALLELAFSVAGESRTQGQSGGWYRQEADEKWSLNDGTKARFWDSISRFPTGFRELGIALAKLAARDSAELRGPADAFDPRVGALNYYTSTGRMGWHADDYNFAKKERPIVMANLGDAGEFGFKLRKNDPDQSVRLNSGDVIVFGGRARDLVHAMLRVHPDTAPSEIRAPGAVGVRVGRTSITWRDVGPEDGLTFNSDERLGLTVTENTLPKYLPKRGGASRGAACRGCKASSTVDGQYCQKCWDAWGPQQQR</sequence>
<evidence type="ECO:0000259" key="6">
    <source>
        <dbReference type="PROSITE" id="PS51471"/>
    </source>
</evidence>
<gene>
    <name evidence="7" type="ORF">PGLA1383_LOCUS49925</name>
</gene>
<evidence type="ECO:0000256" key="2">
    <source>
        <dbReference type="ARBA" id="ARBA00022964"/>
    </source>
</evidence>
<feature type="binding site" evidence="5">
    <location>
        <position position="219"/>
    </location>
    <ligand>
        <name>Fe cation</name>
        <dbReference type="ChEBI" id="CHEBI:24875"/>
        <note>catalytic</note>
    </ligand>
</feature>
<dbReference type="PROSITE" id="PS51471">
    <property type="entry name" value="FE2OG_OXY"/>
    <property type="match status" value="1"/>
</dbReference>
<proteinExistence type="predicted"/>
<comment type="cofactor">
    <cofactor evidence="5">
        <name>Fe(2+)</name>
        <dbReference type="ChEBI" id="CHEBI:29033"/>
    </cofactor>
    <text evidence="5">Binds 1 Fe(2+) ion per subunit.</text>
</comment>
<evidence type="ECO:0000313" key="7">
    <source>
        <dbReference type="EMBL" id="CAE8634274.1"/>
    </source>
</evidence>